<organism evidence="2 3">
    <name type="scientific">Daucus carota subsp. sativus</name>
    <name type="common">Carrot</name>
    <dbReference type="NCBI Taxonomy" id="79200"/>
    <lineage>
        <taxon>Eukaryota</taxon>
        <taxon>Viridiplantae</taxon>
        <taxon>Streptophyta</taxon>
        <taxon>Embryophyta</taxon>
        <taxon>Tracheophyta</taxon>
        <taxon>Spermatophyta</taxon>
        <taxon>Magnoliopsida</taxon>
        <taxon>eudicotyledons</taxon>
        <taxon>Gunneridae</taxon>
        <taxon>Pentapetalae</taxon>
        <taxon>asterids</taxon>
        <taxon>campanulids</taxon>
        <taxon>Apiales</taxon>
        <taxon>Apiaceae</taxon>
        <taxon>Apioideae</taxon>
        <taxon>Scandiceae</taxon>
        <taxon>Daucinae</taxon>
        <taxon>Daucus</taxon>
        <taxon>Daucus sect. Daucus</taxon>
    </lineage>
</organism>
<evidence type="ECO:0000256" key="1">
    <source>
        <dbReference type="SAM" id="SignalP"/>
    </source>
</evidence>
<evidence type="ECO:0000313" key="3">
    <source>
        <dbReference type="Proteomes" id="UP000077755"/>
    </source>
</evidence>
<dbReference type="EMBL" id="CP093351">
    <property type="protein sequence ID" value="WOH15212.1"/>
    <property type="molecule type" value="Genomic_DNA"/>
</dbReference>
<dbReference type="PANTHER" id="PTHR36893">
    <property type="entry name" value="OS01G0275950 PROTEIN"/>
    <property type="match status" value="1"/>
</dbReference>
<name>A0AAF0XXF6_DAUCS</name>
<proteinExistence type="predicted"/>
<feature type="chain" id="PRO_5041930818" evidence="1">
    <location>
        <begin position="23"/>
        <end position="911"/>
    </location>
</feature>
<reference evidence="2" key="2">
    <citation type="submission" date="2022-03" db="EMBL/GenBank/DDBJ databases">
        <title>Draft title - Genomic analysis of global carrot germplasm unveils the trajectory of domestication and the origin of high carotenoid orange carrot.</title>
        <authorList>
            <person name="Iorizzo M."/>
            <person name="Ellison S."/>
            <person name="Senalik D."/>
            <person name="Macko-Podgorni A."/>
            <person name="Grzebelus D."/>
            <person name="Bostan H."/>
            <person name="Rolling W."/>
            <person name="Curaba J."/>
            <person name="Simon P."/>
        </authorList>
    </citation>
    <scope>NUCLEOTIDE SEQUENCE</scope>
    <source>
        <tissue evidence="2">Leaf</tissue>
    </source>
</reference>
<keyword evidence="1" id="KW-0732">Signal</keyword>
<dbReference type="SUPFAM" id="SSF89372">
    <property type="entry name" value="Fucose-specific lectin"/>
    <property type="match status" value="2"/>
</dbReference>
<accession>A0AAF0XXF6</accession>
<feature type="signal peptide" evidence="1">
    <location>
        <begin position="1"/>
        <end position="22"/>
    </location>
</feature>
<keyword evidence="3" id="KW-1185">Reference proteome</keyword>
<sequence length="911" mass="103404">MSRLSVILFIFIILSLNPCTHTCCCSKWCPQDYMKQRNKQFEQRSKKFWEFDGQSKSWVELKLPFDLVSCVNGNCSKVGSLEKMIKNKKMNGGKDSGQGVREKTVSLPLRKRVSLVKMSETSIWVTGVSGSIYERFWNGLQWVIAPHDLPVSAGFAIASFIVNHTILALSDAGNLYQMQLGENSQPVWVDFQPLIDEHTATKLKYGVISHDRERIYFCTRSGLLFELCGIQPPSWINHGRPPGANVAAIADVGTVKPNILFTVSSTGDLYEYDISSQPMWKKHIWIEGSTDDTALMPSMGFSVHGINGAYSISLFLLTKGGKLVERRLHQRKWKWMIHGSPKHQFLTSITPVSQDELMEQSHSLFVTTETGYVFEYQIPKPGTADNKQIPEKWVNHMHPSHAKAAKGIAGLEFQVGRLIFPLDDGRLGELHFPGIGGEGLGPYLGSIRRRSTIKLIWSILDAPETEGWNADYCTESRGPSNCINGLKDEADDTDATRSLIRRRKGSRVQHNYLSFTEARASFNLATEDHSIQDKWINTNFRLRVMFRGLSFFLVTDDGLLFEYLSAENIWFWMRHEHPKAMKGVLGNYNGSLFLVDEQKNLLIRERSSKELQWINCTAMKRGRHVTGGPPWDVVPGENFKVTAEDALFFVSKSGRLLQLTVALRKFKWKDCRWPPSTKVASIVDQEVIRGNIVFVVGRNSRLYQYNKITELWHEHYQSQHLVLSRIPGTAMRPSSSSLTGSLFLLSEDGKLIEYHWSSTDGWDWIEHGTPRISVVLVGSPGPCFLGNQLFLVGSDGKVYLRYLDLDQSMWRWKDYSFPYITGQTIKKYGNEDFTGHSQKSEEDLLGSNRNCDPKIATTRPIPFAEDSVIFELRDGRLGEMKLNEDGEWAWSRIIGTPTSLCMANYWTALAS</sequence>
<protein>
    <submittedName>
        <fullName evidence="2">Uncharacterized protein</fullName>
    </submittedName>
</protein>
<dbReference type="AlphaFoldDB" id="A0AAF0XXF6"/>
<dbReference type="KEGG" id="dcr:108203100"/>
<dbReference type="Gene3D" id="2.120.10.70">
    <property type="entry name" value="Fucose-specific lectin"/>
    <property type="match status" value="2"/>
</dbReference>
<dbReference type="PANTHER" id="PTHR36893:SF1">
    <property type="entry name" value="BULB-TYPE LECTIN DOMAIN-CONTAINING PROTEIN"/>
    <property type="match status" value="1"/>
</dbReference>
<evidence type="ECO:0000313" key="2">
    <source>
        <dbReference type="EMBL" id="WOH15212.1"/>
    </source>
</evidence>
<gene>
    <name evidence="2" type="ORF">DCAR_0934749</name>
</gene>
<reference evidence="2" key="1">
    <citation type="journal article" date="2016" name="Nat. Genet.">
        <title>A high-quality carrot genome assembly provides new insights into carotenoid accumulation and asterid genome evolution.</title>
        <authorList>
            <person name="Iorizzo M."/>
            <person name="Ellison S."/>
            <person name="Senalik D."/>
            <person name="Zeng P."/>
            <person name="Satapoomin P."/>
            <person name="Huang J."/>
            <person name="Bowman M."/>
            <person name="Iovene M."/>
            <person name="Sanseverino W."/>
            <person name="Cavagnaro P."/>
            <person name="Yildiz M."/>
            <person name="Macko-Podgorni A."/>
            <person name="Moranska E."/>
            <person name="Grzebelus E."/>
            <person name="Grzebelus D."/>
            <person name="Ashrafi H."/>
            <person name="Zheng Z."/>
            <person name="Cheng S."/>
            <person name="Spooner D."/>
            <person name="Van Deynze A."/>
            <person name="Simon P."/>
        </authorList>
    </citation>
    <scope>NUCLEOTIDE SEQUENCE</scope>
    <source>
        <tissue evidence="2">Leaf</tissue>
    </source>
</reference>
<dbReference type="Proteomes" id="UP000077755">
    <property type="component" value="Chromosome 9"/>
</dbReference>